<protein>
    <recommendedName>
        <fullName evidence="2">Terpene synthase</fullName>
        <ecNumber evidence="2">4.2.3.-</ecNumber>
    </recommendedName>
</protein>
<keyword evidence="4" id="KW-1185">Reference proteome</keyword>
<gene>
    <name evidence="3" type="ORF">B4U80_13534</name>
</gene>
<organism evidence="3 4">
    <name type="scientific">Leptotrombidium deliense</name>
    <dbReference type="NCBI Taxonomy" id="299467"/>
    <lineage>
        <taxon>Eukaryota</taxon>
        <taxon>Metazoa</taxon>
        <taxon>Ecdysozoa</taxon>
        <taxon>Arthropoda</taxon>
        <taxon>Chelicerata</taxon>
        <taxon>Arachnida</taxon>
        <taxon>Acari</taxon>
        <taxon>Acariformes</taxon>
        <taxon>Trombidiformes</taxon>
        <taxon>Prostigmata</taxon>
        <taxon>Anystina</taxon>
        <taxon>Parasitengona</taxon>
        <taxon>Trombiculoidea</taxon>
        <taxon>Trombiculidae</taxon>
        <taxon>Leptotrombidium</taxon>
    </lineage>
</organism>
<dbReference type="STRING" id="299467.A0A443S4U6"/>
<proteinExistence type="inferred from homology"/>
<accession>A0A443S4U6</accession>
<dbReference type="EC" id="4.2.3.-" evidence="2"/>
<name>A0A443S4U6_9ACAR</name>
<reference evidence="3 4" key="1">
    <citation type="journal article" date="2018" name="Gigascience">
        <title>Genomes of trombidid mites reveal novel predicted allergens and laterally-transferred genes associated with secondary metabolism.</title>
        <authorList>
            <person name="Dong X."/>
            <person name="Chaisiri K."/>
            <person name="Xia D."/>
            <person name="Armstrong S.D."/>
            <person name="Fang Y."/>
            <person name="Donnelly M.J."/>
            <person name="Kadowaki T."/>
            <person name="McGarry J.W."/>
            <person name="Darby A.C."/>
            <person name="Makepeace B.L."/>
        </authorList>
    </citation>
    <scope>NUCLEOTIDE SEQUENCE [LARGE SCALE GENOMIC DNA]</scope>
    <source>
        <strain evidence="3">UoL-UT</strain>
    </source>
</reference>
<evidence type="ECO:0000256" key="2">
    <source>
        <dbReference type="RuleBase" id="RU366034"/>
    </source>
</evidence>
<evidence type="ECO:0000256" key="1">
    <source>
        <dbReference type="ARBA" id="ARBA00006333"/>
    </source>
</evidence>
<comment type="similarity">
    <text evidence="1 2">Belongs to the terpene synthase family.</text>
</comment>
<comment type="caution">
    <text evidence="3">The sequence shown here is derived from an EMBL/GenBank/DDBJ whole genome shotgun (WGS) entry which is preliminary data.</text>
</comment>
<keyword evidence="2" id="KW-0460">Magnesium</keyword>
<dbReference type="VEuPathDB" id="VectorBase:LDEU009490"/>
<evidence type="ECO:0000313" key="3">
    <source>
        <dbReference type="EMBL" id="RWS22550.1"/>
    </source>
</evidence>
<dbReference type="EMBL" id="NCKV01008481">
    <property type="protein sequence ID" value="RWS22550.1"/>
    <property type="molecule type" value="Genomic_DNA"/>
</dbReference>
<dbReference type="Pfam" id="PF19086">
    <property type="entry name" value="Terpene_syn_C_2"/>
    <property type="match status" value="1"/>
</dbReference>
<sequence>MEKLIYPKIELSDQPTNHKDFILIENELNDWINVYCNAAGIDGSLDGHKLSYFSSRVYNYGSHERVLAVAKVIAFLFIADDIWDFLDAKLIRIQQRRLVEIAANDEIIPLSSDNWFEACFSDVWRNISIIGKDEWKLRFIESLENWFKTAEMEQQFRKFKKVPPLPDYLTIRPYSQGAQFNFAFMEFASNNYLSPKTLSNTVFHSLQHYARLVLFATNDLYSHRKEVKKGDVMNIIMVFEKEYGLTAQQAINKTVDFINENLKIFESVKKQLTSSLIEENIEFYVSYLETMIRGNYDFHFESKRYYI</sequence>
<dbReference type="AlphaFoldDB" id="A0A443S4U6"/>
<dbReference type="Proteomes" id="UP000288716">
    <property type="component" value="Unassembled WGS sequence"/>
</dbReference>
<dbReference type="InterPro" id="IPR034686">
    <property type="entry name" value="Terpene_cyclase-like_2"/>
</dbReference>
<dbReference type="GO" id="GO:0008299">
    <property type="term" value="P:isoprenoid biosynthetic process"/>
    <property type="evidence" value="ECO:0007669"/>
    <property type="project" value="UniProtKB-ARBA"/>
</dbReference>
<dbReference type="GO" id="GO:0046872">
    <property type="term" value="F:metal ion binding"/>
    <property type="evidence" value="ECO:0007669"/>
    <property type="project" value="UniProtKB-KW"/>
</dbReference>
<dbReference type="InterPro" id="IPR008949">
    <property type="entry name" value="Isoprenoid_synthase_dom_sf"/>
</dbReference>
<dbReference type="SFLD" id="SFLDG01020">
    <property type="entry name" value="Terpene_Cyclase_Like_2"/>
    <property type="match status" value="1"/>
</dbReference>
<dbReference type="PANTHER" id="PTHR35201">
    <property type="entry name" value="TERPENE SYNTHASE"/>
    <property type="match status" value="1"/>
</dbReference>
<dbReference type="PANTHER" id="PTHR35201:SF4">
    <property type="entry name" value="BETA-PINACENE SYNTHASE-RELATED"/>
    <property type="match status" value="1"/>
</dbReference>
<dbReference type="SFLD" id="SFLDS00005">
    <property type="entry name" value="Isoprenoid_Synthase_Type_I"/>
    <property type="match status" value="1"/>
</dbReference>
<evidence type="ECO:0000313" key="4">
    <source>
        <dbReference type="Proteomes" id="UP000288716"/>
    </source>
</evidence>
<keyword evidence="2" id="KW-0456">Lyase</keyword>
<comment type="cofactor">
    <cofactor evidence="2">
        <name>Mg(2+)</name>
        <dbReference type="ChEBI" id="CHEBI:18420"/>
    </cofactor>
</comment>
<dbReference type="SUPFAM" id="SSF48576">
    <property type="entry name" value="Terpenoid synthases"/>
    <property type="match status" value="1"/>
</dbReference>
<keyword evidence="2" id="KW-0479">Metal-binding</keyword>
<dbReference type="OrthoDB" id="2861623at2759"/>
<dbReference type="Gene3D" id="1.10.600.10">
    <property type="entry name" value="Farnesyl Diphosphate Synthase"/>
    <property type="match status" value="1"/>
</dbReference>
<dbReference type="GO" id="GO:0010333">
    <property type="term" value="F:terpene synthase activity"/>
    <property type="evidence" value="ECO:0007669"/>
    <property type="project" value="InterPro"/>
</dbReference>